<dbReference type="EMBL" id="CM042055">
    <property type="protein sequence ID" value="KAI3702164.1"/>
    <property type="molecule type" value="Genomic_DNA"/>
</dbReference>
<gene>
    <name evidence="1" type="ORF">L6452_27890</name>
</gene>
<organism evidence="1 2">
    <name type="scientific">Arctium lappa</name>
    <name type="common">Greater burdock</name>
    <name type="synonym">Lappa major</name>
    <dbReference type="NCBI Taxonomy" id="4217"/>
    <lineage>
        <taxon>Eukaryota</taxon>
        <taxon>Viridiplantae</taxon>
        <taxon>Streptophyta</taxon>
        <taxon>Embryophyta</taxon>
        <taxon>Tracheophyta</taxon>
        <taxon>Spermatophyta</taxon>
        <taxon>Magnoliopsida</taxon>
        <taxon>eudicotyledons</taxon>
        <taxon>Gunneridae</taxon>
        <taxon>Pentapetalae</taxon>
        <taxon>asterids</taxon>
        <taxon>campanulids</taxon>
        <taxon>Asterales</taxon>
        <taxon>Asteraceae</taxon>
        <taxon>Carduoideae</taxon>
        <taxon>Cardueae</taxon>
        <taxon>Arctiinae</taxon>
        <taxon>Arctium</taxon>
    </lineage>
</organism>
<evidence type="ECO:0000313" key="2">
    <source>
        <dbReference type="Proteomes" id="UP001055879"/>
    </source>
</evidence>
<reference evidence="1 2" key="2">
    <citation type="journal article" date="2022" name="Mol. Ecol. Resour.">
        <title>The genomes of chicory, endive, great burdock and yacon provide insights into Asteraceae paleo-polyploidization history and plant inulin production.</title>
        <authorList>
            <person name="Fan W."/>
            <person name="Wang S."/>
            <person name="Wang H."/>
            <person name="Wang A."/>
            <person name="Jiang F."/>
            <person name="Liu H."/>
            <person name="Zhao H."/>
            <person name="Xu D."/>
            <person name="Zhang Y."/>
        </authorList>
    </citation>
    <scope>NUCLEOTIDE SEQUENCE [LARGE SCALE GENOMIC DNA]</scope>
    <source>
        <strain evidence="2">cv. Niubang</strain>
    </source>
</reference>
<dbReference type="Proteomes" id="UP001055879">
    <property type="component" value="Linkage Group LG09"/>
</dbReference>
<accession>A0ACB8ZW07</accession>
<protein>
    <submittedName>
        <fullName evidence="1">Uncharacterized protein</fullName>
    </submittedName>
</protein>
<reference evidence="2" key="1">
    <citation type="journal article" date="2022" name="Mol. Ecol. Resour.">
        <title>The genomes of chicory, endive, great burdock and yacon provide insights into Asteraceae palaeo-polyploidization history and plant inulin production.</title>
        <authorList>
            <person name="Fan W."/>
            <person name="Wang S."/>
            <person name="Wang H."/>
            <person name="Wang A."/>
            <person name="Jiang F."/>
            <person name="Liu H."/>
            <person name="Zhao H."/>
            <person name="Xu D."/>
            <person name="Zhang Y."/>
        </authorList>
    </citation>
    <scope>NUCLEOTIDE SEQUENCE [LARGE SCALE GENOMIC DNA]</scope>
    <source>
        <strain evidence="2">cv. Niubang</strain>
    </source>
</reference>
<proteinExistence type="predicted"/>
<sequence>MLLSIGSLSNGAASFQVLLSLLGKVKESENASSENQVKQGPFSWNFDLEDERFPMGAPYTGGKIHGGNLNEKGDVAVLKQISECSRTKFTVAKELMSKGFWILKLLVVNWEDRMERYDITTCATKVNMVLFLN</sequence>
<evidence type="ECO:0000313" key="1">
    <source>
        <dbReference type="EMBL" id="KAI3702164.1"/>
    </source>
</evidence>
<keyword evidence="2" id="KW-1185">Reference proteome</keyword>
<name>A0ACB8ZW07_ARCLA</name>
<comment type="caution">
    <text evidence="1">The sequence shown here is derived from an EMBL/GenBank/DDBJ whole genome shotgun (WGS) entry which is preliminary data.</text>
</comment>